<dbReference type="Gene3D" id="3.40.50.300">
    <property type="entry name" value="P-loop containing nucleotide triphosphate hydrolases"/>
    <property type="match status" value="1"/>
</dbReference>
<dbReference type="EMBL" id="JACKVC010000012">
    <property type="protein sequence ID" value="MCV7388368.1"/>
    <property type="molecule type" value="Genomic_DNA"/>
</dbReference>
<dbReference type="Proteomes" id="UP001141659">
    <property type="component" value="Unassembled WGS sequence"/>
</dbReference>
<keyword evidence="2" id="KW-0067">ATP-binding</keyword>
<dbReference type="Pfam" id="PF13304">
    <property type="entry name" value="AAA_21"/>
    <property type="match status" value="1"/>
</dbReference>
<protein>
    <submittedName>
        <fullName evidence="2">ATP-binding protein</fullName>
    </submittedName>
</protein>
<dbReference type="SUPFAM" id="SSF52540">
    <property type="entry name" value="P-loop containing nucleoside triphosphate hydrolases"/>
    <property type="match status" value="1"/>
</dbReference>
<evidence type="ECO:0000313" key="3">
    <source>
        <dbReference type="Proteomes" id="UP001141659"/>
    </source>
</evidence>
<dbReference type="AlphaFoldDB" id="A0AAW5T1D2"/>
<proteinExistence type="predicted"/>
<evidence type="ECO:0000259" key="1">
    <source>
        <dbReference type="Pfam" id="PF13304"/>
    </source>
</evidence>
<dbReference type="InterPro" id="IPR027417">
    <property type="entry name" value="P-loop_NTPase"/>
</dbReference>
<dbReference type="GO" id="GO:0016887">
    <property type="term" value="F:ATP hydrolysis activity"/>
    <property type="evidence" value="ECO:0007669"/>
    <property type="project" value="InterPro"/>
</dbReference>
<keyword evidence="2" id="KW-0547">Nucleotide-binding</keyword>
<accession>A0AAW5T1D2</accession>
<name>A0AAW5T1D2_9MYCO</name>
<dbReference type="PANTHER" id="PTHR43581:SF4">
    <property type="entry name" value="ATP_GTP PHOSPHATASE"/>
    <property type="match status" value="1"/>
</dbReference>
<dbReference type="InterPro" id="IPR051396">
    <property type="entry name" value="Bact_Antivir_Def_Nuclease"/>
</dbReference>
<organism evidence="2 3">
    <name type="scientific">Mycolicibacterium porcinum</name>
    <dbReference type="NCBI Taxonomy" id="39693"/>
    <lineage>
        <taxon>Bacteria</taxon>
        <taxon>Bacillati</taxon>
        <taxon>Actinomycetota</taxon>
        <taxon>Actinomycetes</taxon>
        <taxon>Mycobacteriales</taxon>
        <taxon>Mycobacteriaceae</taxon>
        <taxon>Mycolicibacterium</taxon>
    </lineage>
</organism>
<dbReference type="InterPro" id="IPR003959">
    <property type="entry name" value="ATPase_AAA_core"/>
</dbReference>
<dbReference type="PANTHER" id="PTHR43581">
    <property type="entry name" value="ATP/GTP PHOSPHATASE"/>
    <property type="match status" value="1"/>
</dbReference>
<dbReference type="RefSeq" id="WP_051577170.1">
    <property type="nucleotide sequence ID" value="NZ_JACKVC010000012.1"/>
</dbReference>
<reference evidence="2" key="2">
    <citation type="journal article" date="2022" name="BMC Genomics">
        <title>Comparative genome analysis of mycobacteria focusing on tRNA and non-coding RNA.</title>
        <authorList>
            <person name="Behra P.R.K."/>
            <person name="Pettersson B.M.F."/>
            <person name="Ramesh M."/>
            <person name="Das S."/>
            <person name="Dasgupta S."/>
            <person name="Kirsebom L.A."/>
        </authorList>
    </citation>
    <scope>NUCLEOTIDE SEQUENCE</scope>
    <source>
        <strain evidence="2">DSM 44242</strain>
    </source>
</reference>
<sequence>MQELPGFGFTGFRSFFGGVQYMDPLAKVNLIAGQNNSGKSNVLRVIRDMSEMIGKQPEGLDIPQTSNPPTFELAVRIGDAASVHAEFCAAQNITQGQQVEFFRQILKSPAIDLRGDGGVWIRAKIDGNAPAHYWQSVALGDSDARQAVAAYIQSRMSSYSSDPRENAAEVLRQLQSLLTFPRVRFVQASRRIEDALDGAAIIEKLAALSRPEWHQDDDRKRFSAITDFLRWVIDDDDATLEIPHTRTQLNVRRGDLLLPLEHLGSGISQVIMLAAYASIEQKTVLCIEEPEVHLHPLLQRKLLRYLHDETDNQYIIATHSANMLDSSIATVFHATYTQNGTELAFAGTPQNLSDLCYDLGYRPSDLLQTNCAVWVEGPSDRVYISHWLELLNPELREGIDYTIMFYGGRLLNHLTSTDPEVSEFIKLRRLNRHLAIVIDSDKASAQSALNATKRRVRDEMEEPGLVWITQGRTIENYVPQELLSAVLGQLYPKKKLTANTDRWSDGLRPVASKDSWPDKIKVARAVVRRWDSGLNHLDLHPKMTALAQLIEAANGHNGSAVVRKPKSVPVFR</sequence>
<evidence type="ECO:0000313" key="2">
    <source>
        <dbReference type="EMBL" id="MCV7388368.1"/>
    </source>
</evidence>
<dbReference type="GO" id="GO:0005524">
    <property type="term" value="F:ATP binding"/>
    <property type="evidence" value="ECO:0007669"/>
    <property type="project" value="UniProtKB-KW"/>
</dbReference>
<gene>
    <name evidence="2" type="ORF">H5P34_09970</name>
</gene>
<reference evidence="2" key="1">
    <citation type="submission" date="2020-07" db="EMBL/GenBank/DDBJ databases">
        <authorList>
            <person name="Pettersson B.M.F."/>
            <person name="Behra P.R.K."/>
            <person name="Ramesh M."/>
            <person name="Das S."/>
            <person name="Dasgupta S."/>
            <person name="Kirsebom L.A."/>
        </authorList>
    </citation>
    <scope>NUCLEOTIDE SEQUENCE</scope>
    <source>
        <strain evidence="2">DSM 44242</strain>
    </source>
</reference>
<comment type="caution">
    <text evidence="2">The sequence shown here is derived from an EMBL/GenBank/DDBJ whole genome shotgun (WGS) entry which is preliminary data.</text>
</comment>
<feature type="domain" description="ATPase AAA-type core" evidence="1">
    <location>
        <begin position="28"/>
        <end position="325"/>
    </location>
</feature>